<evidence type="ECO:0000256" key="5">
    <source>
        <dbReference type="ARBA" id="ARBA00022692"/>
    </source>
</evidence>
<keyword evidence="2 9" id="KW-0813">Transport</keyword>
<dbReference type="PANTHER" id="PTHR35011:SF2">
    <property type="entry name" value="2,3-DIKETO-L-GULONATE TRAP TRANSPORTER SMALL PERMEASE PROTEIN YIAM"/>
    <property type="match status" value="1"/>
</dbReference>
<comment type="subcellular location">
    <subcellularLocation>
        <location evidence="1 9">Cell inner membrane</location>
        <topology evidence="1 9">Multi-pass membrane protein</topology>
    </subcellularLocation>
</comment>
<gene>
    <name evidence="11" type="ORF">KM031_16995</name>
</gene>
<reference evidence="11" key="1">
    <citation type="submission" date="2021-06" db="EMBL/GenBank/DDBJ databases">
        <authorList>
            <person name="Lee C.-S."/>
            <person name="Jin L."/>
        </authorList>
    </citation>
    <scope>NUCLEOTIDE SEQUENCE</scope>
    <source>
        <strain evidence="11">Con5</strain>
        <plasmid evidence="11">p1</plasmid>
    </source>
</reference>
<keyword evidence="6 9" id="KW-1133">Transmembrane helix</keyword>
<evidence type="ECO:0000256" key="9">
    <source>
        <dbReference type="RuleBase" id="RU369079"/>
    </source>
</evidence>
<keyword evidence="7 9" id="KW-0472">Membrane</keyword>
<sequence>MTLIWRSYLRAAESLCIAGIALVLVLGGAQVWFRYVAGTSLVWSEELMRVTMLWLVMIGSGLAYSQRQFMGMRFAVNVMPPRMQRACDLLSAALMLSFLAVIGWYGAIFAWKTRLQSSTTLDVSLLWVHGAIVVGAALMALHIVLVEVFGVKSEANPHGDGGLA</sequence>
<protein>
    <recommendedName>
        <fullName evidence="9">TRAP transporter small permease protein</fullName>
    </recommendedName>
</protein>
<keyword evidence="4 9" id="KW-0997">Cell inner membrane</keyword>
<evidence type="ECO:0000256" key="4">
    <source>
        <dbReference type="ARBA" id="ARBA00022519"/>
    </source>
</evidence>
<dbReference type="GO" id="GO:0015740">
    <property type="term" value="P:C4-dicarboxylate transport"/>
    <property type="evidence" value="ECO:0007669"/>
    <property type="project" value="TreeGrafter"/>
</dbReference>
<feature type="domain" description="Tripartite ATP-independent periplasmic transporters DctQ component" evidence="10">
    <location>
        <begin position="25"/>
        <end position="144"/>
    </location>
</feature>
<proteinExistence type="inferred from homology"/>
<keyword evidence="3" id="KW-1003">Cell membrane</keyword>
<keyword evidence="12" id="KW-1185">Reference proteome</keyword>
<evidence type="ECO:0000256" key="2">
    <source>
        <dbReference type="ARBA" id="ARBA00022448"/>
    </source>
</evidence>
<evidence type="ECO:0000256" key="8">
    <source>
        <dbReference type="ARBA" id="ARBA00038436"/>
    </source>
</evidence>
<evidence type="ECO:0000256" key="3">
    <source>
        <dbReference type="ARBA" id="ARBA00022475"/>
    </source>
</evidence>
<comment type="subunit">
    <text evidence="9">The complex comprises the extracytoplasmic solute receptor protein and the two transmembrane proteins.</text>
</comment>
<keyword evidence="5 9" id="KW-0812">Transmembrane</keyword>
<feature type="transmembrane region" description="Helical" evidence="9">
    <location>
        <begin position="47"/>
        <end position="65"/>
    </location>
</feature>
<accession>A0A975PAA1</accession>
<evidence type="ECO:0000259" key="10">
    <source>
        <dbReference type="Pfam" id="PF04290"/>
    </source>
</evidence>
<evidence type="ECO:0000313" key="11">
    <source>
        <dbReference type="EMBL" id="QWK92400.1"/>
    </source>
</evidence>
<dbReference type="GO" id="GO:0022857">
    <property type="term" value="F:transmembrane transporter activity"/>
    <property type="evidence" value="ECO:0007669"/>
    <property type="project" value="UniProtKB-UniRule"/>
</dbReference>
<dbReference type="InterPro" id="IPR055348">
    <property type="entry name" value="DctQ"/>
</dbReference>
<dbReference type="PANTHER" id="PTHR35011">
    <property type="entry name" value="2,3-DIKETO-L-GULONATE TRAP TRANSPORTER SMALL PERMEASE PROTEIN YIAM"/>
    <property type="match status" value="1"/>
</dbReference>
<geneLocation type="plasmid" evidence="11 12">
    <name>p1</name>
</geneLocation>
<dbReference type="InterPro" id="IPR007387">
    <property type="entry name" value="TRAP_DctQ"/>
</dbReference>
<dbReference type="EMBL" id="CP076362">
    <property type="protein sequence ID" value="QWK92400.1"/>
    <property type="molecule type" value="Genomic_DNA"/>
</dbReference>
<dbReference type="Pfam" id="PF04290">
    <property type="entry name" value="DctQ"/>
    <property type="match status" value="1"/>
</dbReference>
<evidence type="ECO:0000313" key="12">
    <source>
        <dbReference type="Proteomes" id="UP000679352"/>
    </source>
</evidence>
<feature type="transmembrane region" description="Helical" evidence="9">
    <location>
        <begin position="86"/>
        <end position="106"/>
    </location>
</feature>
<evidence type="ECO:0000256" key="1">
    <source>
        <dbReference type="ARBA" id="ARBA00004429"/>
    </source>
</evidence>
<dbReference type="Proteomes" id="UP000679352">
    <property type="component" value="Plasmid p1"/>
</dbReference>
<keyword evidence="11" id="KW-0614">Plasmid</keyword>
<comment type="function">
    <text evidence="9">Part of the tripartite ATP-independent periplasmic (TRAP) transport system.</text>
</comment>
<name>A0A975PAA1_9RHOB</name>
<feature type="transmembrane region" description="Helical" evidence="9">
    <location>
        <begin position="12"/>
        <end position="35"/>
    </location>
</feature>
<dbReference type="KEGG" id="gfu:KM031_16995"/>
<dbReference type="AlphaFoldDB" id="A0A975PAA1"/>
<comment type="similarity">
    <text evidence="8 9">Belongs to the TRAP transporter small permease family.</text>
</comment>
<organism evidence="11 12">
    <name type="scientific">Gemmobacter fulvus</name>
    <dbReference type="NCBI Taxonomy" id="2840474"/>
    <lineage>
        <taxon>Bacteria</taxon>
        <taxon>Pseudomonadati</taxon>
        <taxon>Pseudomonadota</taxon>
        <taxon>Alphaproteobacteria</taxon>
        <taxon>Rhodobacterales</taxon>
        <taxon>Paracoccaceae</taxon>
        <taxon>Gemmobacter</taxon>
    </lineage>
</organism>
<evidence type="ECO:0000256" key="7">
    <source>
        <dbReference type="ARBA" id="ARBA00023136"/>
    </source>
</evidence>
<dbReference type="GO" id="GO:0005886">
    <property type="term" value="C:plasma membrane"/>
    <property type="evidence" value="ECO:0007669"/>
    <property type="project" value="UniProtKB-SubCell"/>
</dbReference>
<dbReference type="RefSeq" id="WP_215505312.1">
    <property type="nucleotide sequence ID" value="NZ_CP076362.1"/>
</dbReference>
<feature type="transmembrane region" description="Helical" evidence="9">
    <location>
        <begin position="126"/>
        <end position="146"/>
    </location>
</feature>
<evidence type="ECO:0000256" key="6">
    <source>
        <dbReference type="ARBA" id="ARBA00022989"/>
    </source>
</evidence>